<dbReference type="GO" id="GO:0008168">
    <property type="term" value="F:methyltransferase activity"/>
    <property type="evidence" value="ECO:0007669"/>
    <property type="project" value="UniProtKB-KW"/>
</dbReference>
<evidence type="ECO:0000259" key="1">
    <source>
        <dbReference type="Pfam" id="PF08241"/>
    </source>
</evidence>
<name>A0ABY6ZPK4_9BACL</name>
<gene>
    <name evidence="2" type="ORF">NZD89_13880</name>
</gene>
<feature type="domain" description="Methyltransferase type 11" evidence="1">
    <location>
        <begin position="39"/>
        <end position="133"/>
    </location>
</feature>
<dbReference type="CDD" id="cd02440">
    <property type="entry name" value="AdoMet_MTases"/>
    <property type="match status" value="1"/>
</dbReference>
<dbReference type="RefSeq" id="WP_268008273.1">
    <property type="nucleotide sequence ID" value="NZ_BSUT01000001.1"/>
</dbReference>
<organism evidence="2 3">
    <name type="scientific">Alicyclobacillus fastidiosus</name>
    <dbReference type="NCBI Taxonomy" id="392011"/>
    <lineage>
        <taxon>Bacteria</taxon>
        <taxon>Bacillati</taxon>
        <taxon>Bacillota</taxon>
        <taxon>Bacilli</taxon>
        <taxon>Bacillales</taxon>
        <taxon>Alicyclobacillaceae</taxon>
        <taxon>Alicyclobacillus</taxon>
    </lineage>
</organism>
<dbReference type="GO" id="GO:0032259">
    <property type="term" value="P:methylation"/>
    <property type="evidence" value="ECO:0007669"/>
    <property type="project" value="UniProtKB-KW"/>
</dbReference>
<dbReference type="SUPFAM" id="SSF53335">
    <property type="entry name" value="S-adenosyl-L-methionine-dependent methyltransferases"/>
    <property type="match status" value="1"/>
</dbReference>
<accession>A0ABY6ZPK4</accession>
<keyword evidence="3" id="KW-1185">Reference proteome</keyword>
<protein>
    <submittedName>
        <fullName evidence="2">Class I SAM-dependent methyltransferase</fullName>
    </submittedName>
</protein>
<evidence type="ECO:0000313" key="3">
    <source>
        <dbReference type="Proteomes" id="UP001164761"/>
    </source>
</evidence>
<reference evidence="2" key="1">
    <citation type="submission" date="2022-08" db="EMBL/GenBank/DDBJ databases">
        <title>Alicyclobacillus fastidiosus DSM 17978, complete genome.</title>
        <authorList>
            <person name="Wang Q."/>
            <person name="Cai R."/>
            <person name="Wang Z."/>
        </authorList>
    </citation>
    <scope>NUCLEOTIDE SEQUENCE</scope>
    <source>
        <strain evidence="2">DSM 17978</strain>
    </source>
</reference>
<proteinExistence type="predicted"/>
<keyword evidence="2" id="KW-0489">Methyltransferase</keyword>
<sequence length="242" mass="26696">MKYHDMLARLGVANAHPGGGNLSAVWMNRVSVPDGAEVLDLGCGNGATACAMAKRWSCQVTALDIRSKMLENTRRRARREGVAVRTVPGSAEALPFPDHQFDLVVCESVLVFVRLPRALAEIARVLKPNGRVVDVEMMTLRPVTPEWREGVRRIYGVEHVPDLSGWRSSFQAAGFACKVLRSGPIQRLEMSDNQRDDEVADQHALSDPQVLQLIEANGRWLEANHQTMGYGVFLLNVANSPT</sequence>
<keyword evidence="2" id="KW-0808">Transferase</keyword>
<dbReference type="InterPro" id="IPR029063">
    <property type="entry name" value="SAM-dependent_MTases_sf"/>
</dbReference>
<dbReference type="Pfam" id="PF08241">
    <property type="entry name" value="Methyltransf_11"/>
    <property type="match status" value="1"/>
</dbReference>
<dbReference type="InterPro" id="IPR013216">
    <property type="entry name" value="Methyltransf_11"/>
</dbReference>
<dbReference type="Gene3D" id="3.40.50.150">
    <property type="entry name" value="Vaccinia Virus protein VP39"/>
    <property type="match status" value="1"/>
</dbReference>
<dbReference type="Proteomes" id="UP001164761">
    <property type="component" value="Chromosome"/>
</dbReference>
<dbReference type="PANTHER" id="PTHR42912">
    <property type="entry name" value="METHYLTRANSFERASE"/>
    <property type="match status" value="1"/>
</dbReference>
<evidence type="ECO:0000313" key="2">
    <source>
        <dbReference type="EMBL" id="WAH44377.1"/>
    </source>
</evidence>
<dbReference type="EMBL" id="CP104067">
    <property type="protein sequence ID" value="WAH44377.1"/>
    <property type="molecule type" value="Genomic_DNA"/>
</dbReference>
<dbReference type="InterPro" id="IPR050508">
    <property type="entry name" value="Methyltransf_Superfamily"/>
</dbReference>